<keyword evidence="4" id="KW-0456">Lyase</keyword>
<name>A0A402ANX7_9CHLR</name>
<evidence type="ECO:0000256" key="3">
    <source>
        <dbReference type="ARBA" id="ARBA00013252"/>
    </source>
</evidence>
<dbReference type="EC" id="4.2.1.96" evidence="3"/>
<organism evidence="6 7">
    <name type="scientific">Dictyobacter kobayashii</name>
    <dbReference type="NCBI Taxonomy" id="2014872"/>
    <lineage>
        <taxon>Bacteria</taxon>
        <taxon>Bacillati</taxon>
        <taxon>Chloroflexota</taxon>
        <taxon>Ktedonobacteria</taxon>
        <taxon>Ktedonobacterales</taxon>
        <taxon>Dictyobacteraceae</taxon>
        <taxon>Dictyobacter</taxon>
    </lineage>
</organism>
<dbReference type="PANTHER" id="PTHR12599:SF0">
    <property type="entry name" value="PTERIN-4-ALPHA-CARBINOLAMINE DEHYDRATASE"/>
    <property type="match status" value="1"/>
</dbReference>
<keyword evidence="7" id="KW-1185">Reference proteome</keyword>
<dbReference type="AlphaFoldDB" id="A0A402ANX7"/>
<dbReference type="InterPro" id="IPR000157">
    <property type="entry name" value="TIR_dom"/>
</dbReference>
<protein>
    <recommendedName>
        <fullName evidence="3">4a-hydroxytetrahydrobiopterin dehydratase</fullName>
        <ecNumber evidence="3">4.2.1.96</ecNumber>
    </recommendedName>
</protein>
<dbReference type="Gene3D" id="3.30.1360.20">
    <property type="entry name" value="Transcriptional coactivator/pterin dehydratase"/>
    <property type="match status" value="1"/>
</dbReference>
<dbReference type="GO" id="GO:0008124">
    <property type="term" value="F:4-alpha-hydroxytetrahydrobiopterin dehydratase activity"/>
    <property type="evidence" value="ECO:0007669"/>
    <property type="project" value="UniProtKB-EC"/>
</dbReference>
<evidence type="ECO:0000313" key="7">
    <source>
        <dbReference type="Proteomes" id="UP000287188"/>
    </source>
</evidence>
<dbReference type="Proteomes" id="UP000287188">
    <property type="component" value="Unassembled WGS sequence"/>
</dbReference>
<dbReference type="Gene3D" id="3.40.50.10140">
    <property type="entry name" value="Toll/interleukin-1 receptor homology (TIR) domain"/>
    <property type="match status" value="1"/>
</dbReference>
<dbReference type="SUPFAM" id="SSF52200">
    <property type="entry name" value="Toll/Interleukin receptor TIR domain"/>
    <property type="match status" value="1"/>
</dbReference>
<dbReference type="CDD" id="cd00488">
    <property type="entry name" value="PCD_DCoH"/>
    <property type="match status" value="1"/>
</dbReference>
<comment type="caution">
    <text evidence="6">The sequence shown here is derived from an EMBL/GenBank/DDBJ whole genome shotgun (WGS) entry which is preliminary data.</text>
</comment>
<dbReference type="GO" id="GO:0006729">
    <property type="term" value="P:tetrahydrobiopterin biosynthetic process"/>
    <property type="evidence" value="ECO:0007669"/>
    <property type="project" value="InterPro"/>
</dbReference>
<dbReference type="PANTHER" id="PTHR12599">
    <property type="entry name" value="PTERIN-4-ALPHA-CARBINOLAMINE DEHYDRATASE"/>
    <property type="match status" value="1"/>
</dbReference>
<evidence type="ECO:0000259" key="5">
    <source>
        <dbReference type="PROSITE" id="PS50104"/>
    </source>
</evidence>
<accession>A0A402ANX7</accession>
<evidence type="ECO:0000256" key="1">
    <source>
        <dbReference type="ARBA" id="ARBA00001554"/>
    </source>
</evidence>
<dbReference type="EMBL" id="BIFS01000001">
    <property type="protein sequence ID" value="GCE20898.1"/>
    <property type="molecule type" value="Genomic_DNA"/>
</dbReference>
<dbReference type="Pfam" id="PF01329">
    <property type="entry name" value="Pterin_4a"/>
    <property type="match status" value="1"/>
</dbReference>
<dbReference type="PROSITE" id="PS50104">
    <property type="entry name" value="TIR"/>
    <property type="match status" value="1"/>
</dbReference>
<comment type="similarity">
    <text evidence="2">Belongs to the pterin-4-alpha-carbinolamine dehydratase family.</text>
</comment>
<dbReference type="InterPro" id="IPR036428">
    <property type="entry name" value="PCD_sf"/>
</dbReference>
<dbReference type="GO" id="GO:0007165">
    <property type="term" value="P:signal transduction"/>
    <property type="evidence" value="ECO:0007669"/>
    <property type="project" value="InterPro"/>
</dbReference>
<dbReference type="InterPro" id="IPR035897">
    <property type="entry name" value="Toll_tir_struct_dom_sf"/>
</dbReference>
<comment type="catalytic activity">
    <reaction evidence="1">
        <text>(4aS,6R)-4a-hydroxy-L-erythro-5,6,7,8-tetrahydrobiopterin = (6R)-L-erythro-6,7-dihydrobiopterin + H2O</text>
        <dbReference type="Rhea" id="RHEA:11920"/>
        <dbReference type="ChEBI" id="CHEBI:15377"/>
        <dbReference type="ChEBI" id="CHEBI:15642"/>
        <dbReference type="ChEBI" id="CHEBI:43120"/>
        <dbReference type="EC" id="4.2.1.96"/>
    </reaction>
</comment>
<reference evidence="7" key="1">
    <citation type="submission" date="2018-12" db="EMBL/GenBank/DDBJ databases">
        <title>Tengunoibacter tsumagoiensis gen. nov., sp. nov., Dictyobacter kobayashii sp. nov., D. alpinus sp. nov., and D. joshuensis sp. nov. and description of Dictyobacteraceae fam. nov. within the order Ktedonobacterales isolated from Tengu-no-mugimeshi.</title>
        <authorList>
            <person name="Wang C.M."/>
            <person name="Zheng Y."/>
            <person name="Sakai Y."/>
            <person name="Toyoda A."/>
            <person name="Minakuchi Y."/>
            <person name="Abe K."/>
            <person name="Yokota A."/>
            <person name="Yabe S."/>
        </authorList>
    </citation>
    <scope>NUCLEOTIDE SEQUENCE [LARGE SCALE GENOMIC DNA]</scope>
    <source>
        <strain evidence="7">Uno11</strain>
    </source>
</reference>
<evidence type="ECO:0000256" key="4">
    <source>
        <dbReference type="ARBA" id="ARBA00023239"/>
    </source>
</evidence>
<proteinExistence type="inferred from homology"/>
<feature type="domain" description="TIR" evidence="5">
    <location>
        <begin position="1"/>
        <end position="108"/>
    </location>
</feature>
<gene>
    <name evidence="6" type="ORF">KDK_46980</name>
</gene>
<dbReference type="SUPFAM" id="SSF55248">
    <property type="entry name" value="PCD-like"/>
    <property type="match status" value="1"/>
</dbReference>
<sequence length="242" mass="27852">MILWDEDELLPGVEWKQEINKRLKTADIIVLLISPNFISFAYEEMQAALRRHEAKEVQVIPVILRPTDWKETPLGNLQALPTNGKSVVEWRDRDQAFQDVVKGIIRVVTSLYEAKMTPPIRFPRPMVNPNPLSPSEVENALQRLVGWKVLPFFVPGAEPKSGIEMVKTYQFANYDVALGFINKASEYIAVLSHHPTWEITWGTVRARLTTWDIGHQLSHYDFDLAKYLDNLSSEYPPLKQKK</sequence>
<evidence type="ECO:0000313" key="6">
    <source>
        <dbReference type="EMBL" id="GCE20898.1"/>
    </source>
</evidence>
<evidence type="ECO:0000256" key="2">
    <source>
        <dbReference type="ARBA" id="ARBA00006472"/>
    </source>
</evidence>
<dbReference type="Pfam" id="PF13676">
    <property type="entry name" value="TIR_2"/>
    <property type="match status" value="1"/>
</dbReference>
<dbReference type="InterPro" id="IPR001533">
    <property type="entry name" value="Pterin_deHydtase"/>
</dbReference>